<keyword evidence="8" id="KW-1185">Reference proteome</keyword>
<dbReference type="EMBL" id="CAJVCH010161700">
    <property type="protein sequence ID" value="CAG7728308.1"/>
    <property type="molecule type" value="Genomic_DNA"/>
</dbReference>
<dbReference type="AlphaFoldDB" id="A0A8J2K2E5"/>
<evidence type="ECO:0000259" key="6">
    <source>
        <dbReference type="PROSITE" id="PS50261"/>
    </source>
</evidence>
<accession>A0A8J2K2E5</accession>
<feature type="transmembrane region" description="Helical" evidence="5">
    <location>
        <begin position="209"/>
        <end position="228"/>
    </location>
</feature>
<feature type="transmembrane region" description="Helical" evidence="5">
    <location>
        <begin position="290"/>
        <end position="311"/>
    </location>
</feature>
<evidence type="ECO:0000256" key="1">
    <source>
        <dbReference type="ARBA" id="ARBA00004141"/>
    </source>
</evidence>
<evidence type="ECO:0000256" key="4">
    <source>
        <dbReference type="ARBA" id="ARBA00023136"/>
    </source>
</evidence>
<keyword evidence="4 5" id="KW-0472">Membrane</keyword>
<dbReference type="PANTHER" id="PTHR46953:SF1">
    <property type="entry name" value="G-PROTEIN COUPLED RECEPTOR MTH-LIKE 1-RELATED"/>
    <property type="match status" value="1"/>
</dbReference>
<feature type="domain" description="G-protein coupled receptors family 2 profile 2" evidence="6">
    <location>
        <begin position="171"/>
        <end position="327"/>
    </location>
</feature>
<dbReference type="InterPro" id="IPR017981">
    <property type="entry name" value="GPCR_2-like_7TM"/>
</dbReference>
<feature type="non-terminal residue" evidence="7">
    <location>
        <position position="1"/>
    </location>
</feature>
<protein>
    <recommendedName>
        <fullName evidence="6">G-protein coupled receptors family 2 profile 2 domain-containing protein</fullName>
    </recommendedName>
</protein>
<sequence>MLSLRVCNATCTGDTPCIRKCCDLNQVWNIARGKRQGCFPARQHLWQPELYKTPKIKATEAELNQIFPHYKIVHPKYFCNSSTVPIAIEERDDLGRNYWKFRISTEGHAFHRISRYTWHDRDDHPDSYCFDGAINSRYFTVETNQTEFSGAAVDGVLFECLPPDIVGSRPQSYLYGVLMVFSCFLLLLTVLVHILLWDRQPNHAWTLTLISYDLSLFCLYLFLTLMHVSQFYIRQSPSDQINTLCYSIAVGINFFVVSTFCWMSAVNFDLFRTFKVLKPTTGRSQGLRRYLGYAVFAWTVPITIVTVGIILDSMYRNDFDSGIVIPE</sequence>
<comment type="subcellular location">
    <subcellularLocation>
        <location evidence="1">Membrane</location>
        <topology evidence="1">Multi-pass membrane protein</topology>
    </subcellularLocation>
</comment>
<keyword evidence="2 5" id="KW-0812">Transmembrane</keyword>
<dbReference type="GO" id="GO:0007166">
    <property type="term" value="P:cell surface receptor signaling pathway"/>
    <property type="evidence" value="ECO:0007669"/>
    <property type="project" value="InterPro"/>
</dbReference>
<evidence type="ECO:0000256" key="2">
    <source>
        <dbReference type="ARBA" id="ARBA00022692"/>
    </source>
</evidence>
<feature type="transmembrane region" description="Helical" evidence="5">
    <location>
        <begin position="248"/>
        <end position="270"/>
    </location>
</feature>
<dbReference type="OrthoDB" id="6134459at2759"/>
<evidence type="ECO:0000256" key="5">
    <source>
        <dbReference type="SAM" id="Phobius"/>
    </source>
</evidence>
<dbReference type="PROSITE" id="PS50261">
    <property type="entry name" value="G_PROTEIN_RECEP_F2_4"/>
    <property type="match status" value="1"/>
</dbReference>
<comment type="caution">
    <text evidence="7">The sequence shown here is derived from an EMBL/GenBank/DDBJ whole genome shotgun (WGS) entry which is preliminary data.</text>
</comment>
<dbReference type="PANTHER" id="PTHR46953">
    <property type="entry name" value="G-PROTEIN COUPLED RECEPTOR MTH-LIKE 1-RELATED"/>
    <property type="match status" value="1"/>
</dbReference>
<gene>
    <name evidence="7" type="ORF">AFUS01_LOCUS17097</name>
</gene>
<proteinExistence type="predicted"/>
<feature type="transmembrane region" description="Helical" evidence="5">
    <location>
        <begin position="173"/>
        <end position="197"/>
    </location>
</feature>
<dbReference type="Pfam" id="PF00002">
    <property type="entry name" value="7tm_2"/>
    <property type="match status" value="1"/>
</dbReference>
<evidence type="ECO:0000313" key="8">
    <source>
        <dbReference type="Proteomes" id="UP000708208"/>
    </source>
</evidence>
<name>A0A8J2K2E5_9HEXA</name>
<keyword evidence="3 5" id="KW-1133">Transmembrane helix</keyword>
<dbReference type="InterPro" id="IPR000832">
    <property type="entry name" value="GPCR_2_secretin-like"/>
</dbReference>
<dbReference type="GO" id="GO:0016020">
    <property type="term" value="C:membrane"/>
    <property type="evidence" value="ECO:0007669"/>
    <property type="project" value="UniProtKB-SubCell"/>
</dbReference>
<evidence type="ECO:0000313" key="7">
    <source>
        <dbReference type="EMBL" id="CAG7728308.1"/>
    </source>
</evidence>
<evidence type="ECO:0000256" key="3">
    <source>
        <dbReference type="ARBA" id="ARBA00022989"/>
    </source>
</evidence>
<dbReference type="InterPro" id="IPR052808">
    <property type="entry name" value="GPCR_Mth-like"/>
</dbReference>
<dbReference type="GO" id="GO:0004930">
    <property type="term" value="F:G protein-coupled receptor activity"/>
    <property type="evidence" value="ECO:0007669"/>
    <property type="project" value="InterPro"/>
</dbReference>
<reference evidence="7" key="1">
    <citation type="submission" date="2021-06" db="EMBL/GenBank/DDBJ databases">
        <authorList>
            <person name="Hodson N. C."/>
            <person name="Mongue J. A."/>
            <person name="Jaron S. K."/>
        </authorList>
    </citation>
    <scope>NUCLEOTIDE SEQUENCE</scope>
</reference>
<dbReference type="Proteomes" id="UP000708208">
    <property type="component" value="Unassembled WGS sequence"/>
</dbReference>
<organism evidence="7 8">
    <name type="scientific">Allacma fusca</name>
    <dbReference type="NCBI Taxonomy" id="39272"/>
    <lineage>
        <taxon>Eukaryota</taxon>
        <taxon>Metazoa</taxon>
        <taxon>Ecdysozoa</taxon>
        <taxon>Arthropoda</taxon>
        <taxon>Hexapoda</taxon>
        <taxon>Collembola</taxon>
        <taxon>Symphypleona</taxon>
        <taxon>Sminthuridae</taxon>
        <taxon>Allacma</taxon>
    </lineage>
</organism>